<sequence length="141" mass="14907">MNHLDPEGSTANRSAFHPGTGSGIEAIVPGPGAAETQVPMTPSVLPAYPDRRPGSGQSGSRGNSAARRPNGPVDDEHQDHDEENRKNDADDDVRRGRSAAEIALAVGRALHAERGRQYARDHLGQGGFGTLWLGHGIGLKF</sequence>
<protein>
    <recommendedName>
        <fullName evidence="4">Protein kinase domain-containing protein</fullName>
    </recommendedName>
</protein>
<feature type="compositionally biased region" description="Low complexity" evidence="1">
    <location>
        <begin position="54"/>
        <end position="69"/>
    </location>
</feature>
<gene>
    <name evidence="2" type="ORF">MECH1_V1_0793</name>
</gene>
<reference evidence="2 3" key="1">
    <citation type="submission" date="2024-04" db="EMBL/GenBank/DDBJ databases">
        <authorList>
            <person name="Cremers G."/>
        </authorList>
    </citation>
    <scope>NUCLEOTIDE SEQUENCE [LARGE SCALE GENOMIC DNA]</scope>
    <source>
        <strain evidence="2">MeCH1-AG</strain>
    </source>
</reference>
<evidence type="ECO:0000256" key="1">
    <source>
        <dbReference type="SAM" id="MobiDB-lite"/>
    </source>
</evidence>
<evidence type="ECO:0008006" key="4">
    <source>
        <dbReference type="Google" id="ProtNLM"/>
    </source>
</evidence>
<feature type="compositionally biased region" description="Basic and acidic residues" evidence="1">
    <location>
        <begin position="74"/>
        <end position="95"/>
    </location>
</feature>
<organism evidence="2 3">
    <name type="scientific">Candidatus Methylocalor cossyra</name>
    <dbReference type="NCBI Taxonomy" id="3108543"/>
    <lineage>
        <taxon>Bacteria</taxon>
        <taxon>Pseudomonadati</taxon>
        <taxon>Pseudomonadota</taxon>
        <taxon>Gammaproteobacteria</taxon>
        <taxon>Methylococcales</taxon>
        <taxon>Methylococcaceae</taxon>
        <taxon>Candidatus Methylocalor</taxon>
    </lineage>
</organism>
<keyword evidence="3" id="KW-1185">Reference proteome</keyword>
<accession>A0ABM9NG56</accession>
<dbReference type="Proteomes" id="UP001497493">
    <property type="component" value="Chromosome"/>
</dbReference>
<name>A0ABM9NG56_9GAMM</name>
<evidence type="ECO:0000313" key="2">
    <source>
        <dbReference type="EMBL" id="CAL1239569.1"/>
    </source>
</evidence>
<dbReference type="EMBL" id="OZ026884">
    <property type="protein sequence ID" value="CAL1239569.1"/>
    <property type="molecule type" value="Genomic_DNA"/>
</dbReference>
<feature type="region of interest" description="Disordered" evidence="1">
    <location>
        <begin position="1"/>
        <end position="96"/>
    </location>
</feature>
<proteinExistence type="predicted"/>
<evidence type="ECO:0000313" key="3">
    <source>
        <dbReference type="Proteomes" id="UP001497493"/>
    </source>
</evidence>